<organism evidence="5 6">
    <name type="scientific">Micromonospora purpureochromogenes</name>
    <dbReference type="NCBI Taxonomy" id="47872"/>
    <lineage>
        <taxon>Bacteria</taxon>
        <taxon>Bacillati</taxon>
        <taxon>Actinomycetota</taxon>
        <taxon>Actinomycetes</taxon>
        <taxon>Micromonosporales</taxon>
        <taxon>Micromonosporaceae</taxon>
        <taxon>Micromonospora</taxon>
    </lineage>
</organism>
<dbReference type="Proteomes" id="UP000198228">
    <property type="component" value="Chromosome I"/>
</dbReference>
<dbReference type="InterPro" id="IPR036388">
    <property type="entry name" value="WH-like_DNA-bd_sf"/>
</dbReference>
<dbReference type="GO" id="GO:0003677">
    <property type="term" value="F:DNA binding"/>
    <property type="evidence" value="ECO:0007669"/>
    <property type="project" value="UniProtKB-KW"/>
</dbReference>
<dbReference type="SUPFAM" id="SSF64288">
    <property type="entry name" value="Chorismate lyase-like"/>
    <property type="match status" value="1"/>
</dbReference>
<evidence type="ECO:0000256" key="3">
    <source>
        <dbReference type="ARBA" id="ARBA00023163"/>
    </source>
</evidence>
<dbReference type="AlphaFoldDB" id="A0A1C4UHE6"/>
<dbReference type="SUPFAM" id="SSF46785">
    <property type="entry name" value="Winged helix' DNA-binding domain"/>
    <property type="match status" value="1"/>
</dbReference>
<dbReference type="PROSITE" id="PS50949">
    <property type="entry name" value="HTH_GNTR"/>
    <property type="match status" value="1"/>
</dbReference>
<dbReference type="InterPro" id="IPR036390">
    <property type="entry name" value="WH_DNA-bd_sf"/>
</dbReference>
<proteinExistence type="predicted"/>
<dbReference type="Pfam" id="PF07702">
    <property type="entry name" value="UTRA"/>
    <property type="match status" value="1"/>
</dbReference>
<keyword evidence="2" id="KW-0238">DNA-binding</keyword>
<evidence type="ECO:0000259" key="4">
    <source>
        <dbReference type="PROSITE" id="PS50949"/>
    </source>
</evidence>
<dbReference type="Gene3D" id="1.10.10.10">
    <property type="entry name" value="Winged helix-like DNA-binding domain superfamily/Winged helix DNA-binding domain"/>
    <property type="match status" value="1"/>
</dbReference>
<evidence type="ECO:0000256" key="2">
    <source>
        <dbReference type="ARBA" id="ARBA00023125"/>
    </source>
</evidence>
<dbReference type="InterPro" id="IPR011663">
    <property type="entry name" value="UTRA"/>
</dbReference>
<keyword evidence="1" id="KW-0805">Transcription regulation</keyword>
<dbReference type="Pfam" id="PF00392">
    <property type="entry name" value="GntR"/>
    <property type="match status" value="1"/>
</dbReference>
<evidence type="ECO:0000313" key="5">
    <source>
        <dbReference type="EMBL" id="SCE71119.1"/>
    </source>
</evidence>
<dbReference type="GO" id="GO:0003700">
    <property type="term" value="F:DNA-binding transcription factor activity"/>
    <property type="evidence" value="ECO:0007669"/>
    <property type="project" value="InterPro"/>
</dbReference>
<name>A0A1C4UHE6_9ACTN</name>
<accession>A0A1C4UHE6</accession>
<dbReference type="EMBL" id="LT607410">
    <property type="protein sequence ID" value="SCE71119.1"/>
    <property type="molecule type" value="Genomic_DNA"/>
</dbReference>
<dbReference type="RefSeq" id="WP_088959477.1">
    <property type="nucleotide sequence ID" value="NZ_LT607410.1"/>
</dbReference>
<dbReference type="PANTHER" id="PTHR44846:SF17">
    <property type="entry name" value="GNTR-FAMILY TRANSCRIPTIONAL REGULATOR"/>
    <property type="match status" value="1"/>
</dbReference>
<reference evidence="5 6" key="1">
    <citation type="submission" date="2016-06" db="EMBL/GenBank/DDBJ databases">
        <authorList>
            <person name="Kjaerup R.B."/>
            <person name="Dalgaard T.S."/>
            <person name="Juul-Madsen H.R."/>
        </authorList>
    </citation>
    <scope>NUCLEOTIDE SEQUENCE [LARGE SCALE GENOMIC DNA]</scope>
    <source>
        <strain evidence="5 6">DSM 43821</strain>
    </source>
</reference>
<dbReference type="SMART" id="SM00345">
    <property type="entry name" value="HTH_GNTR"/>
    <property type="match status" value="1"/>
</dbReference>
<evidence type="ECO:0000256" key="1">
    <source>
        <dbReference type="ARBA" id="ARBA00023015"/>
    </source>
</evidence>
<keyword evidence="3" id="KW-0804">Transcription</keyword>
<dbReference type="Gene3D" id="3.40.1410.10">
    <property type="entry name" value="Chorismate lyase-like"/>
    <property type="match status" value="1"/>
</dbReference>
<dbReference type="SMART" id="SM00866">
    <property type="entry name" value="UTRA"/>
    <property type="match status" value="1"/>
</dbReference>
<evidence type="ECO:0000313" key="6">
    <source>
        <dbReference type="Proteomes" id="UP000198228"/>
    </source>
</evidence>
<sequence length="242" mass="26074">MASGSDGRPRHEQIAADLRASIMSGELPAGSQLPSIPTLVARYSAATATVQRALAALKAEGSVYSEVGKGVYVRDRQPLVVEASSYLLPSPGGYAYRLLGVSKVVPPSEVAQALRFSEGEKAVLRHRLLLHDGQPVEMSWSYYPSSIAHGTDLAQRKKIIGGAARVLSDLGHPQRSLLDRVSARMPTAEEVEALALPPYVPVLRQLRAIYSDGDRPVEASVLIKGGHLHELRYRLPALPDEG</sequence>
<dbReference type="PANTHER" id="PTHR44846">
    <property type="entry name" value="MANNOSYL-D-GLYCERATE TRANSPORT/METABOLISM SYSTEM REPRESSOR MNGR-RELATED"/>
    <property type="match status" value="1"/>
</dbReference>
<dbReference type="GO" id="GO:0045892">
    <property type="term" value="P:negative regulation of DNA-templated transcription"/>
    <property type="evidence" value="ECO:0007669"/>
    <property type="project" value="TreeGrafter"/>
</dbReference>
<feature type="domain" description="HTH gntR-type" evidence="4">
    <location>
        <begin position="8"/>
        <end position="76"/>
    </location>
</feature>
<dbReference type="CDD" id="cd07377">
    <property type="entry name" value="WHTH_GntR"/>
    <property type="match status" value="1"/>
</dbReference>
<dbReference type="InterPro" id="IPR028978">
    <property type="entry name" value="Chorismate_lyase_/UTRA_dom_sf"/>
</dbReference>
<gene>
    <name evidence="5" type="ORF">GA0074696_0374</name>
</gene>
<protein>
    <submittedName>
        <fullName evidence="5">Transcriptional regulator, GntR family</fullName>
    </submittedName>
</protein>
<dbReference type="InterPro" id="IPR050679">
    <property type="entry name" value="Bact_HTH_transcr_reg"/>
</dbReference>
<dbReference type="InterPro" id="IPR000524">
    <property type="entry name" value="Tscrpt_reg_HTH_GntR"/>
</dbReference>